<sequence>MAARTRPLISAQTYHAMVCTAPRGRRRAVPANFETFWCLLPLRCTPSNPPSGRLQDAAPVLRQGIIGVACCLEFPAERSGRRAVPVGSLGSPGTGLVDTSDRPDTPWSPHLLVCERGDSAAAANPTCLPSPQLLDPDKQRSSVGRAKLPTPTSAPLGGQRSRTAPSTLGGIQDITRPIEPVGFRLRACQGAGHGCFRKFSVWMANPCQPRTSFSRPKVQPPNLEPLQAASWHP</sequence>
<dbReference type="AlphaFoldDB" id="A0AAE0LU43"/>
<dbReference type="RefSeq" id="XP_062660383.1">
    <property type="nucleotide sequence ID" value="XM_062797804.1"/>
</dbReference>
<dbReference type="EMBL" id="JAUEPN010000003">
    <property type="protein sequence ID" value="KAK3296869.1"/>
    <property type="molecule type" value="Genomic_DNA"/>
</dbReference>
<organism evidence="2 3">
    <name type="scientific">Chaetomium fimeti</name>
    <dbReference type="NCBI Taxonomy" id="1854472"/>
    <lineage>
        <taxon>Eukaryota</taxon>
        <taxon>Fungi</taxon>
        <taxon>Dikarya</taxon>
        <taxon>Ascomycota</taxon>
        <taxon>Pezizomycotina</taxon>
        <taxon>Sordariomycetes</taxon>
        <taxon>Sordariomycetidae</taxon>
        <taxon>Sordariales</taxon>
        <taxon>Chaetomiaceae</taxon>
        <taxon>Chaetomium</taxon>
    </lineage>
</organism>
<keyword evidence="3" id="KW-1185">Reference proteome</keyword>
<gene>
    <name evidence="2" type="ORF">B0H64DRAFT_111715</name>
</gene>
<accession>A0AAE0LU43</accession>
<reference evidence="2" key="1">
    <citation type="journal article" date="2023" name="Mol. Phylogenet. Evol.">
        <title>Genome-scale phylogeny and comparative genomics of the fungal order Sordariales.</title>
        <authorList>
            <person name="Hensen N."/>
            <person name="Bonometti L."/>
            <person name="Westerberg I."/>
            <person name="Brannstrom I.O."/>
            <person name="Guillou S."/>
            <person name="Cros-Aarteil S."/>
            <person name="Calhoun S."/>
            <person name="Haridas S."/>
            <person name="Kuo A."/>
            <person name="Mondo S."/>
            <person name="Pangilinan J."/>
            <person name="Riley R."/>
            <person name="LaButti K."/>
            <person name="Andreopoulos B."/>
            <person name="Lipzen A."/>
            <person name="Chen C."/>
            <person name="Yan M."/>
            <person name="Daum C."/>
            <person name="Ng V."/>
            <person name="Clum A."/>
            <person name="Steindorff A."/>
            <person name="Ohm R.A."/>
            <person name="Martin F."/>
            <person name="Silar P."/>
            <person name="Natvig D.O."/>
            <person name="Lalanne C."/>
            <person name="Gautier V."/>
            <person name="Ament-Velasquez S.L."/>
            <person name="Kruys A."/>
            <person name="Hutchinson M.I."/>
            <person name="Powell A.J."/>
            <person name="Barry K."/>
            <person name="Miller A.N."/>
            <person name="Grigoriev I.V."/>
            <person name="Debuchy R."/>
            <person name="Gladieux P."/>
            <person name="Hiltunen Thoren M."/>
            <person name="Johannesson H."/>
        </authorList>
    </citation>
    <scope>NUCLEOTIDE SEQUENCE</scope>
    <source>
        <strain evidence="2">CBS 168.71</strain>
    </source>
</reference>
<protein>
    <submittedName>
        <fullName evidence="2">Uncharacterized protein</fullName>
    </submittedName>
</protein>
<proteinExistence type="predicted"/>
<evidence type="ECO:0000313" key="2">
    <source>
        <dbReference type="EMBL" id="KAK3296869.1"/>
    </source>
</evidence>
<feature type="region of interest" description="Disordered" evidence="1">
    <location>
        <begin position="211"/>
        <end position="233"/>
    </location>
</feature>
<reference evidence="2" key="2">
    <citation type="submission" date="2023-06" db="EMBL/GenBank/DDBJ databases">
        <authorList>
            <consortium name="Lawrence Berkeley National Laboratory"/>
            <person name="Haridas S."/>
            <person name="Hensen N."/>
            <person name="Bonometti L."/>
            <person name="Westerberg I."/>
            <person name="Brannstrom I.O."/>
            <person name="Guillou S."/>
            <person name="Cros-Aarteil S."/>
            <person name="Calhoun S."/>
            <person name="Kuo A."/>
            <person name="Mondo S."/>
            <person name="Pangilinan J."/>
            <person name="Riley R."/>
            <person name="Labutti K."/>
            <person name="Andreopoulos B."/>
            <person name="Lipzen A."/>
            <person name="Chen C."/>
            <person name="Yanf M."/>
            <person name="Daum C."/>
            <person name="Ng V."/>
            <person name="Clum A."/>
            <person name="Steindorff A."/>
            <person name="Ohm R."/>
            <person name="Martin F."/>
            <person name="Silar P."/>
            <person name="Natvig D."/>
            <person name="Lalanne C."/>
            <person name="Gautier V."/>
            <person name="Ament-Velasquez S.L."/>
            <person name="Kruys A."/>
            <person name="Hutchinson M.I."/>
            <person name="Powell A.J."/>
            <person name="Barry K."/>
            <person name="Miller A.N."/>
            <person name="Grigoriev I.V."/>
            <person name="Debuchy R."/>
            <person name="Gladieux P."/>
            <person name="Thoren M.H."/>
            <person name="Johannesson H."/>
        </authorList>
    </citation>
    <scope>NUCLEOTIDE SEQUENCE</scope>
    <source>
        <strain evidence="2">CBS 168.71</strain>
    </source>
</reference>
<feature type="region of interest" description="Disordered" evidence="1">
    <location>
        <begin position="125"/>
        <end position="173"/>
    </location>
</feature>
<dbReference type="Proteomes" id="UP001278766">
    <property type="component" value="Unassembled WGS sequence"/>
</dbReference>
<evidence type="ECO:0000313" key="3">
    <source>
        <dbReference type="Proteomes" id="UP001278766"/>
    </source>
</evidence>
<evidence type="ECO:0000256" key="1">
    <source>
        <dbReference type="SAM" id="MobiDB-lite"/>
    </source>
</evidence>
<name>A0AAE0LU43_9PEZI</name>
<dbReference type="GeneID" id="87834752"/>
<comment type="caution">
    <text evidence="2">The sequence shown here is derived from an EMBL/GenBank/DDBJ whole genome shotgun (WGS) entry which is preliminary data.</text>
</comment>